<evidence type="ECO:0000256" key="15">
    <source>
        <dbReference type="SAM" id="MobiDB-lite"/>
    </source>
</evidence>
<dbReference type="Pfam" id="PF02727">
    <property type="entry name" value="Cu_amine_oxidN2"/>
    <property type="match status" value="1"/>
</dbReference>
<comment type="cofactor">
    <cofactor evidence="1">
        <name>Cu cation</name>
        <dbReference type="ChEBI" id="CHEBI:23378"/>
    </cofactor>
</comment>
<dbReference type="InterPro" id="IPR000269">
    <property type="entry name" value="Cu_amine_oxidase"/>
</dbReference>
<dbReference type="InterPro" id="IPR049948">
    <property type="entry name" value="Cu_Am_ox_TPQ-bd"/>
</dbReference>
<sequence length="716" mass="80760">MTGPEHPLDPLTPDEIRSVAEACRDRATRMRWENLRFNTITLQEPSKRAMLAYEAEGSAWPPRRAFCVLQAYPDANCIEAVVDLNHAQPTILAWEKIEGVEPLLTPDDCLLAEEVVKRDYTVKDLCESRGLHDMDLVACDPWSVHIPPIPGRLIQTFMYVRTSPDDNHYAHPLDFVPIVDLNTEKVVHIDLPYKSQTPEVPSANNNYHRNLFREWRADLKPLNIEQPEGPSFEVHGNDIDWQKWHIRIGFNYREGLVLHNVGYRDGDRIRPILHRASLVEMAVPYADTKQPYVRKCAFDVGDYGLGNCANSLALGCDCLGHIHYFDAILNDSRGNVFSIPKAVCLHEEDAGMLWKHMDYRTGHAEVRRSRRLVLSFVSTVVNYEYAFYWYFYQDGSIQYEIKLTGELSTNQPGPHEDQSAPHFGVLVGPRVNAQFHQHMFCARLDFAVDDPNGGQGLVVSEMDVLPLEDFNPYGNGFTYTETDLTTEKMAQRVTNAETARVWKIKNPARPSAITGKAIAYKLVPAANPHLMARSRSLVTRRGAFANRNLWVTPHRDEEKWPAGAYTVQSSGGDGLPTWTAENREVGPGHDPVIWHSFGLTHIPRPEDFPVMPYESVGFTLKPVGFFDSNPAVDLPHGANTASKLAFAQDACCNGGPKQKIPLDDDGKRPSLDHFLGVKSKKVERGFEFRPDFDFHKPPVANGQPRSNRSILSNGVH</sequence>
<keyword evidence="9 14" id="KW-0186">Copper</keyword>
<keyword evidence="6 14" id="KW-0479">Metal-binding</keyword>
<evidence type="ECO:0000256" key="7">
    <source>
        <dbReference type="ARBA" id="ARBA00022772"/>
    </source>
</evidence>
<keyword evidence="8 14" id="KW-0560">Oxidoreductase</keyword>
<gene>
    <name evidence="19" type="ORF">WJX74_009534</name>
</gene>
<comment type="caution">
    <text evidence="19">The sequence shown here is derived from an EMBL/GenBank/DDBJ whole genome shotgun (WGS) entry which is preliminary data.</text>
</comment>
<evidence type="ECO:0000256" key="14">
    <source>
        <dbReference type="RuleBase" id="RU000672"/>
    </source>
</evidence>
<evidence type="ECO:0000256" key="1">
    <source>
        <dbReference type="ARBA" id="ARBA00001935"/>
    </source>
</evidence>
<comment type="subunit">
    <text evidence="5">Homodimer.</text>
</comment>
<evidence type="ECO:0000256" key="10">
    <source>
        <dbReference type="ARBA" id="ARBA00023157"/>
    </source>
</evidence>
<feature type="domain" description="Copper amine oxidase catalytic" evidence="16">
    <location>
        <begin position="223"/>
        <end position="631"/>
    </location>
</feature>
<dbReference type="PROSITE" id="PS01164">
    <property type="entry name" value="COPPER_AMINE_OXID_1"/>
    <property type="match status" value="1"/>
</dbReference>
<dbReference type="EC" id="1.4.3.-" evidence="14"/>
<feature type="domain" description="Copper amine oxidase N2-terminal" evidence="17">
    <location>
        <begin position="6"/>
        <end position="85"/>
    </location>
</feature>
<dbReference type="AlphaFoldDB" id="A0AAW1QMK4"/>
<dbReference type="FunFam" id="2.70.98.20:FF:000001">
    <property type="entry name" value="Amine oxidase"/>
    <property type="match status" value="1"/>
</dbReference>
<organism evidence="19 20">
    <name type="scientific">Apatococcus lobatus</name>
    <dbReference type="NCBI Taxonomy" id="904363"/>
    <lineage>
        <taxon>Eukaryota</taxon>
        <taxon>Viridiplantae</taxon>
        <taxon>Chlorophyta</taxon>
        <taxon>core chlorophytes</taxon>
        <taxon>Trebouxiophyceae</taxon>
        <taxon>Chlorellales</taxon>
        <taxon>Chlorellaceae</taxon>
        <taxon>Apatococcus</taxon>
    </lineage>
</organism>
<evidence type="ECO:0000256" key="12">
    <source>
        <dbReference type="PIRSR" id="PIRSR600269-50"/>
    </source>
</evidence>
<evidence type="ECO:0000313" key="19">
    <source>
        <dbReference type="EMBL" id="KAK9822336.1"/>
    </source>
</evidence>
<dbReference type="InterPro" id="IPR015802">
    <property type="entry name" value="Cu_amine_oxidase_N3"/>
</dbReference>
<evidence type="ECO:0000259" key="16">
    <source>
        <dbReference type="Pfam" id="PF01179"/>
    </source>
</evidence>
<evidence type="ECO:0000313" key="20">
    <source>
        <dbReference type="Proteomes" id="UP001438707"/>
    </source>
</evidence>
<name>A0AAW1QMK4_9CHLO</name>
<evidence type="ECO:0000256" key="13">
    <source>
        <dbReference type="PIRSR" id="PIRSR600269-51"/>
    </source>
</evidence>
<comment type="PTM">
    <text evidence="13 14">Topaquinone (TPQ) is generated by copper-dependent autoxidation of a specific tyrosyl residue.</text>
</comment>
<keyword evidence="10" id="KW-1015">Disulfide bond</keyword>
<dbReference type="Pfam" id="PF01179">
    <property type="entry name" value="Cu_amine_oxid"/>
    <property type="match status" value="1"/>
</dbReference>
<dbReference type="PANTHER" id="PTHR10638:SF86">
    <property type="entry name" value="COPPER AMINE OXIDASE 1-RELATED"/>
    <property type="match status" value="1"/>
</dbReference>
<dbReference type="GO" id="GO:0008131">
    <property type="term" value="F:primary methylamine oxidase activity"/>
    <property type="evidence" value="ECO:0007669"/>
    <property type="project" value="InterPro"/>
</dbReference>
<evidence type="ECO:0000256" key="8">
    <source>
        <dbReference type="ARBA" id="ARBA00023002"/>
    </source>
</evidence>
<dbReference type="InterPro" id="IPR015798">
    <property type="entry name" value="Cu_amine_oxidase_C"/>
</dbReference>
<evidence type="ECO:0000256" key="9">
    <source>
        <dbReference type="ARBA" id="ARBA00023008"/>
    </source>
</evidence>
<feature type="compositionally biased region" description="Polar residues" evidence="15">
    <location>
        <begin position="703"/>
        <end position="716"/>
    </location>
</feature>
<comment type="cofactor">
    <cofactor evidence="14">
        <name>Cu cation</name>
        <dbReference type="ChEBI" id="CHEBI:23378"/>
    </cofactor>
    <text evidence="14">Contains 1 topaquinone per subunit.</text>
</comment>
<dbReference type="Proteomes" id="UP001438707">
    <property type="component" value="Unassembled WGS sequence"/>
</dbReference>
<keyword evidence="11" id="KW-0464">Manganese</keyword>
<evidence type="ECO:0000259" key="18">
    <source>
        <dbReference type="Pfam" id="PF02728"/>
    </source>
</evidence>
<dbReference type="InterPro" id="IPR036460">
    <property type="entry name" value="Cu_amine_oxidase_C_sf"/>
</dbReference>
<feature type="active site" description="Schiff-base intermediate with substrate; via topaquinone" evidence="12">
    <location>
        <position position="383"/>
    </location>
</feature>
<dbReference type="SUPFAM" id="SSF49998">
    <property type="entry name" value="Amine oxidase catalytic domain"/>
    <property type="match status" value="1"/>
</dbReference>
<dbReference type="GO" id="GO:0005507">
    <property type="term" value="F:copper ion binding"/>
    <property type="evidence" value="ECO:0007669"/>
    <property type="project" value="InterPro"/>
</dbReference>
<dbReference type="Pfam" id="PF02728">
    <property type="entry name" value="Cu_amine_oxidN3"/>
    <property type="match status" value="1"/>
</dbReference>
<evidence type="ECO:0000259" key="17">
    <source>
        <dbReference type="Pfam" id="PF02727"/>
    </source>
</evidence>
<evidence type="ECO:0000256" key="6">
    <source>
        <dbReference type="ARBA" id="ARBA00022723"/>
    </source>
</evidence>
<evidence type="ECO:0000256" key="4">
    <source>
        <dbReference type="ARBA" id="ARBA00007983"/>
    </source>
</evidence>
<proteinExistence type="inferred from homology"/>
<dbReference type="GO" id="GO:0009308">
    <property type="term" value="P:amine metabolic process"/>
    <property type="evidence" value="ECO:0007669"/>
    <property type="project" value="UniProtKB-UniRule"/>
</dbReference>
<evidence type="ECO:0000256" key="2">
    <source>
        <dbReference type="ARBA" id="ARBA00001936"/>
    </source>
</evidence>
<keyword evidence="20" id="KW-1185">Reference proteome</keyword>
<comment type="cofactor">
    <cofactor evidence="2">
        <name>Mn(2+)</name>
        <dbReference type="ChEBI" id="CHEBI:29035"/>
    </cofactor>
</comment>
<feature type="active site" description="Proton acceptor" evidence="12">
    <location>
        <position position="299"/>
    </location>
</feature>
<dbReference type="NCBIfam" id="NF008559">
    <property type="entry name" value="PRK11504.1"/>
    <property type="match status" value="1"/>
</dbReference>
<protein>
    <recommendedName>
        <fullName evidence="14">Amine oxidase</fullName>
        <ecNumber evidence="14">1.4.3.-</ecNumber>
    </recommendedName>
</protein>
<accession>A0AAW1QMK4</accession>
<evidence type="ECO:0000256" key="11">
    <source>
        <dbReference type="ARBA" id="ARBA00023211"/>
    </source>
</evidence>
<comment type="similarity">
    <text evidence="4 14">Belongs to the copper/topaquinone oxidase family.</text>
</comment>
<evidence type="ECO:0000256" key="5">
    <source>
        <dbReference type="ARBA" id="ARBA00011738"/>
    </source>
</evidence>
<reference evidence="19 20" key="1">
    <citation type="journal article" date="2024" name="Nat. Commun.">
        <title>Phylogenomics reveals the evolutionary origins of lichenization in chlorophyte algae.</title>
        <authorList>
            <person name="Puginier C."/>
            <person name="Libourel C."/>
            <person name="Otte J."/>
            <person name="Skaloud P."/>
            <person name="Haon M."/>
            <person name="Grisel S."/>
            <person name="Petersen M."/>
            <person name="Berrin J.G."/>
            <person name="Delaux P.M."/>
            <person name="Dal Grande F."/>
            <person name="Keller J."/>
        </authorList>
    </citation>
    <scope>NUCLEOTIDE SEQUENCE [LARGE SCALE GENOMIC DNA]</scope>
    <source>
        <strain evidence="19 20">SAG 2145</strain>
    </source>
</reference>
<dbReference type="PANTHER" id="PTHR10638">
    <property type="entry name" value="COPPER AMINE OXIDASE"/>
    <property type="match status" value="1"/>
</dbReference>
<comment type="cofactor">
    <cofactor evidence="3">
        <name>Zn(2+)</name>
        <dbReference type="ChEBI" id="CHEBI:29105"/>
    </cofactor>
</comment>
<feature type="modified residue" description="2',4',5'-topaquinone" evidence="13">
    <location>
        <position position="383"/>
    </location>
</feature>
<keyword evidence="7 12" id="KW-0801">TPQ</keyword>
<dbReference type="InterPro" id="IPR016182">
    <property type="entry name" value="Cu_amine_oxidase_N-reg"/>
</dbReference>
<feature type="domain" description="Copper amine oxidase N3-terminal" evidence="18">
    <location>
        <begin position="102"/>
        <end position="191"/>
    </location>
</feature>
<dbReference type="EMBL" id="JALJOS010000033">
    <property type="protein sequence ID" value="KAK9822336.1"/>
    <property type="molecule type" value="Genomic_DNA"/>
</dbReference>
<dbReference type="Gene3D" id="2.70.98.20">
    <property type="entry name" value="Copper amine oxidase, catalytic domain"/>
    <property type="match status" value="1"/>
</dbReference>
<evidence type="ECO:0000256" key="3">
    <source>
        <dbReference type="ARBA" id="ARBA00001947"/>
    </source>
</evidence>
<dbReference type="GO" id="GO:0048038">
    <property type="term" value="F:quinone binding"/>
    <property type="evidence" value="ECO:0007669"/>
    <property type="project" value="InterPro"/>
</dbReference>
<dbReference type="InterPro" id="IPR015800">
    <property type="entry name" value="Cu_amine_oxidase_N2"/>
</dbReference>
<dbReference type="Gene3D" id="3.10.450.40">
    <property type="match status" value="2"/>
</dbReference>
<feature type="region of interest" description="Disordered" evidence="15">
    <location>
        <begin position="693"/>
        <end position="716"/>
    </location>
</feature>
<dbReference type="SUPFAM" id="SSF54416">
    <property type="entry name" value="Amine oxidase N-terminal region"/>
    <property type="match status" value="2"/>
</dbReference>